<dbReference type="Proteomes" id="UP000054359">
    <property type="component" value="Unassembled WGS sequence"/>
</dbReference>
<dbReference type="InterPro" id="IPR011029">
    <property type="entry name" value="DEATH-like_dom_sf"/>
</dbReference>
<dbReference type="SMART" id="SM00115">
    <property type="entry name" value="CASc"/>
    <property type="match status" value="1"/>
</dbReference>
<protein>
    <submittedName>
        <fullName evidence="3">Caspase-9</fullName>
    </submittedName>
</protein>
<dbReference type="InterPro" id="IPR011600">
    <property type="entry name" value="Pept_C14_caspase"/>
</dbReference>
<dbReference type="GO" id="GO:0006508">
    <property type="term" value="P:proteolysis"/>
    <property type="evidence" value="ECO:0007669"/>
    <property type="project" value="InterPro"/>
</dbReference>
<evidence type="ECO:0000259" key="2">
    <source>
        <dbReference type="PROSITE" id="PS50208"/>
    </source>
</evidence>
<dbReference type="PANTHER" id="PTHR10454:SF244">
    <property type="entry name" value="CASPASE-6-LIKE"/>
    <property type="match status" value="1"/>
</dbReference>
<evidence type="ECO:0000256" key="1">
    <source>
        <dbReference type="ARBA" id="ARBA00010134"/>
    </source>
</evidence>
<proteinExistence type="inferred from homology"/>
<reference evidence="3 4" key="1">
    <citation type="submission" date="2013-11" db="EMBL/GenBank/DDBJ databases">
        <title>Genome sequencing of Stegodyphus mimosarum.</title>
        <authorList>
            <person name="Bechsgaard J."/>
        </authorList>
    </citation>
    <scope>NUCLEOTIDE SEQUENCE [LARGE SCALE GENOMIC DNA]</scope>
</reference>
<accession>A0A087U3W5</accession>
<name>A0A087U3W5_STEMI</name>
<dbReference type="EMBL" id="KK118037">
    <property type="protein sequence ID" value="KFM72054.1"/>
    <property type="molecule type" value="Genomic_DNA"/>
</dbReference>
<keyword evidence="4" id="KW-1185">Reference proteome</keyword>
<dbReference type="STRING" id="407821.A0A087U3W5"/>
<dbReference type="OMA" id="DINPPCY"/>
<comment type="similarity">
    <text evidence="1">Belongs to the peptidase C14A family.</text>
</comment>
<dbReference type="GO" id="GO:0006915">
    <property type="term" value="P:apoptotic process"/>
    <property type="evidence" value="ECO:0007669"/>
    <property type="project" value="TreeGrafter"/>
</dbReference>
<dbReference type="Gene3D" id="3.40.50.1460">
    <property type="match status" value="1"/>
</dbReference>
<dbReference type="AlphaFoldDB" id="A0A087U3W5"/>
<evidence type="ECO:0000313" key="4">
    <source>
        <dbReference type="Proteomes" id="UP000054359"/>
    </source>
</evidence>
<dbReference type="PRINTS" id="PR00376">
    <property type="entry name" value="IL1BCENZYME"/>
</dbReference>
<dbReference type="InterPro" id="IPR002398">
    <property type="entry name" value="Pept_C14"/>
</dbReference>
<dbReference type="PANTHER" id="PTHR10454">
    <property type="entry name" value="CASPASE"/>
    <property type="match status" value="1"/>
</dbReference>
<gene>
    <name evidence="3" type="ORF">X975_21377</name>
</gene>
<dbReference type="GO" id="GO:0004197">
    <property type="term" value="F:cysteine-type endopeptidase activity"/>
    <property type="evidence" value="ECO:0007669"/>
    <property type="project" value="InterPro"/>
</dbReference>
<dbReference type="Gene3D" id="1.10.533.10">
    <property type="entry name" value="Death Domain, Fas"/>
    <property type="match status" value="1"/>
</dbReference>
<sequence length="325" mass="37000">MEPKHRWAIKYNADSLKSIDKSKLRPIIEKSKLFTRSMLKDIFDTEEACLIEELPTRGPKAFGIFLDVLQSAGQYAAAEKLKEDSLNENPGQTVKKLEESVGDTQISNSLNTDINPPCYEMFPRGNCLIINNVDFKEKSRHWSDKDAEALYHVFRKLNYDVTIKNNLKEGAMHSALKDFASKADLHSCVVIVLSFGGEKDNQEIIYGIDGEFVYVREIVTLFGNKKSKLYGKPKLFFLPLGNTKTHVTDSVALNAKEEDDLYTDVFIHYFPSEEVEGKSYMREFSEILLKNYKTEDLETILRKVMNACPSFITMSVGHGVKGIHF</sequence>
<feature type="domain" description="Caspase family p20" evidence="2">
    <location>
        <begin position="123"/>
        <end position="238"/>
    </location>
</feature>
<dbReference type="InterPro" id="IPR029030">
    <property type="entry name" value="Caspase-like_dom_sf"/>
</dbReference>
<evidence type="ECO:0000313" key="3">
    <source>
        <dbReference type="EMBL" id="KFM72054.1"/>
    </source>
</evidence>
<feature type="non-terminal residue" evidence="3">
    <location>
        <position position="325"/>
    </location>
</feature>
<dbReference type="SUPFAM" id="SSF52129">
    <property type="entry name" value="Caspase-like"/>
    <property type="match status" value="1"/>
</dbReference>
<dbReference type="PROSITE" id="PS50208">
    <property type="entry name" value="CASPASE_P20"/>
    <property type="match status" value="1"/>
</dbReference>
<dbReference type="SUPFAM" id="SSF47986">
    <property type="entry name" value="DEATH domain"/>
    <property type="match status" value="1"/>
</dbReference>
<dbReference type="GO" id="GO:0005829">
    <property type="term" value="C:cytosol"/>
    <property type="evidence" value="ECO:0007669"/>
    <property type="project" value="TreeGrafter"/>
</dbReference>
<dbReference type="InterPro" id="IPR015917">
    <property type="entry name" value="Pept_C14A"/>
</dbReference>
<dbReference type="OrthoDB" id="6044770at2759"/>
<organism evidence="3 4">
    <name type="scientific">Stegodyphus mimosarum</name>
    <name type="common">African social velvet spider</name>
    <dbReference type="NCBI Taxonomy" id="407821"/>
    <lineage>
        <taxon>Eukaryota</taxon>
        <taxon>Metazoa</taxon>
        <taxon>Ecdysozoa</taxon>
        <taxon>Arthropoda</taxon>
        <taxon>Chelicerata</taxon>
        <taxon>Arachnida</taxon>
        <taxon>Araneae</taxon>
        <taxon>Araneomorphae</taxon>
        <taxon>Entelegynae</taxon>
        <taxon>Eresoidea</taxon>
        <taxon>Eresidae</taxon>
        <taxon>Stegodyphus</taxon>
    </lineage>
</organism>
<dbReference type="GO" id="GO:0043525">
    <property type="term" value="P:positive regulation of neuron apoptotic process"/>
    <property type="evidence" value="ECO:0007669"/>
    <property type="project" value="TreeGrafter"/>
</dbReference>
<dbReference type="Pfam" id="PF00656">
    <property type="entry name" value="Peptidase_C14"/>
    <property type="match status" value="1"/>
</dbReference>
<dbReference type="InterPro" id="IPR001309">
    <property type="entry name" value="Pept_C14_p20"/>
</dbReference>